<protein>
    <submittedName>
        <fullName evidence="1">Uncharacterized protein</fullName>
    </submittedName>
</protein>
<accession>A0A392V863</accession>
<evidence type="ECO:0000313" key="2">
    <source>
        <dbReference type="Proteomes" id="UP000265520"/>
    </source>
</evidence>
<name>A0A392V863_9FABA</name>
<organism evidence="1 2">
    <name type="scientific">Trifolium medium</name>
    <dbReference type="NCBI Taxonomy" id="97028"/>
    <lineage>
        <taxon>Eukaryota</taxon>
        <taxon>Viridiplantae</taxon>
        <taxon>Streptophyta</taxon>
        <taxon>Embryophyta</taxon>
        <taxon>Tracheophyta</taxon>
        <taxon>Spermatophyta</taxon>
        <taxon>Magnoliopsida</taxon>
        <taxon>eudicotyledons</taxon>
        <taxon>Gunneridae</taxon>
        <taxon>Pentapetalae</taxon>
        <taxon>rosids</taxon>
        <taxon>fabids</taxon>
        <taxon>Fabales</taxon>
        <taxon>Fabaceae</taxon>
        <taxon>Papilionoideae</taxon>
        <taxon>50 kb inversion clade</taxon>
        <taxon>NPAAA clade</taxon>
        <taxon>Hologalegina</taxon>
        <taxon>IRL clade</taxon>
        <taxon>Trifolieae</taxon>
        <taxon>Trifolium</taxon>
    </lineage>
</organism>
<feature type="non-terminal residue" evidence="1">
    <location>
        <position position="50"/>
    </location>
</feature>
<evidence type="ECO:0000313" key="1">
    <source>
        <dbReference type="EMBL" id="MCI84508.1"/>
    </source>
</evidence>
<dbReference type="AlphaFoldDB" id="A0A392V863"/>
<dbReference type="EMBL" id="LXQA011092788">
    <property type="protein sequence ID" value="MCI84508.1"/>
    <property type="molecule type" value="Genomic_DNA"/>
</dbReference>
<reference evidence="1 2" key="1">
    <citation type="journal article" date="2018" name="Front. Plant Sci.">
        <title>Red Clover (Trifolium pratense) and Zigzag Clover (T. medium) - A Picture of Genomic Similarities and Differences.</title>
        <authorList>
            <person name="Dluhosova J."/>
            <person name="Istvanek J."/>
            <person name="Nedelnik J."/>
            <person name="Repkova J."/>
        </authorList>
    </citation>
    <scope>NUCLEOTIDE SEQUENCE [LARGE SCALE GENOMIC DNA]</scope>
    <source>
        <strain evidence="2">cv. 10/8</strain>
        <tissue evidence="1">Leaf</tissue>
    </source>
</reference>
<sequence>MLRYCDRRPRIVFRGLLLIWALLDGPVGEFLKCWVLGPVQNKSPPKSLCS</sequence>
<proteinExistence type="predicted"/>
<dbReference type="Proteomes" id="UP000265520">
    <property type="component" value="Unassembled WGS sequence"/>
</dbReference>
<comment type="caution">
    <text evidence="1">The sequence shown here is derived from an EMBL/GenBank/DDBJ whole genome shotgun (WGS) entry which is preliminary data.</text>
</comment>
<keyword evidence="2" id="KW-1185">Reference proteome</keyword>